<dbReference type="SUPFAM" id="SSF48008">
    <property type="entry name" value="GntR ligand-binding domain-like"/>
    <property type="match status" value="1"/>
</dbReference>
<dbReference type="SUPFAM" id="SSF46785">
    <property type="entry name" value="Winged helix' DNA-binding domain"/>
    <property type="match status" value="1"/>
</dbReference>
<dbReference type="InterPro" id="IPR011711">
    <property type="entry name" value="GntR_C"/>
</dbReference>
<dbReference type="InterPro" id="IPR008920">
    <property type="entry name" value="TF_FadR/GntR_C"/>
</dbReference>
<evidence type="ECO:0000256" key="2">
    <source>
        <dbReference type="ARBA" id="ARBA00023125"/>
    </source>
</evidence>
<keyword evidence="7" id="KW-1185">Reference proteome</keyword>
<dbReference type="InterPro" id="IPR036388">
    <property type="entry name" value="WH-like_DNA-bd_sf"/>
</dbReference>
<keyword evidence="1" id="KW-0805">Transcription regulation</keyword>
<dbReference type="Proteomes" id="UP000184485">
    <property type="component" value="Unassembled WGS sequence"/>
</dbReference>
<dbReference type="AlphaFoldDB" id="A0A1M5PFT7"/>
<dbReference type="PANTHER" id="PTHR43537">
    <property type="entry name" value="TRANSCRIPTIONAL REGULATOR, GNTR FAMILY"/>
    <property type="match status" value="1"/>
</dbReference>
<dbReference type="EMBL" id="FQUP01000011">
    <property type="protein sequence ID" value="SHH00605.1"/>
    <property type="molecule type" value="Genomic_DNA"/>
</dbReference>
<dbReference type="STRING" id="1122133.SAMN02745157_0154"/>
<dbReference type="Gene3D" id="1.20.120.530">
    <property type="entry name" value="GntR ligand-binding domain-like"/>
    <property type="match status" value="1"/>
</dbReference>
<dbReference type="CDD" id="cd07377">
    <property type="entry name" value="WHTH_GntR"/>
    <property type="match status" value="1"/>
</dbReference>
<gene>
    <name evidence="6" type="ORF">SAMN02745157_0154</name>
</gene>
<protein>
    <submittedName>
        <fullName evidence="6">Transcriptional regulator, GntR family</fullName>
    </submittedName>
</protein>
<accession>A0A1M5PFT7</accession>
<dbReference type="InterPro" id="IPR000524">
    <property type="entry name" value="Tscrpt_reg_HTH_GntR"/>
</dbReference>
<dbReference type="RefSeq" id="WP_073058659.1">
    <property type="nucleotide sequence ID" value="NZ_FQUP01000011.1"/>
</dbReference>
<feature type="region of interest" description="Disordered" evidence="4">
    <location>
        <begin position="1"/>
        <end position="28"/>
    </location>
</feature>
<reference evidence="6 7" key="1">
    <citation type="submission" date="2016-11" db="EMBL/GenBank/DDBJ databases">
        <authorList>
            <person name="Jaros S."/>
            <person name="Januszkiewicz K."/>
            <person name="Wedrychowicz H."/>
        </authorList>
    </citation>
    <scope>NUCLEOTIDE SEQUENCE [LARGE SCALE GENOMIC DNA]</scope>
    <source>
        <strain evidence="6 7">DSM 19436</strain>
    </source>
</reference>
<dbReference type="GO" id="GO:0003700">
    <property type="term" value="F:DNA-binding transcription factor activity"/>
    <property type="evidence" value="ECO:0007669"/>
    <property type="project" value="InterPro"/>
</dbReference>
<keyword evidence="3" id="KW-0804">Transcription</keyword>
<proteinExistence type="predicted"/>
<evidence type="ECO:0000256" key="1">
    <source>
        <dbReference type="ARBA" id="ARBA00023015"/>
    </source>
</evidence>
<evidence type="ECO:0000313" key="6">
    <source>
        <dbReference type="EMBL" id="SHH00605.1"/>
    </source>
</evidence>
<dbReference type="Pfam" id="PF00392">
    <property type="entry name" value="GntR"/>
    <property type="match status" value="1"/>
</dbReference>
<evidence type="ECO:0000259" key="5">
    <source>
        <dbReference type="PROSITE" id="PS50949"/>
    </source>
</evidence>
<dbReference type="SMART" id="SM00895">
    <property type="entry name" value="FCD"/>
    <property type="match status" value="1"/>
</dbReference>
<dbReference type="Pfam" id="PF07729">
    <property type="entry name" value="FCD"/>
    <property type="match status" value="1"/>
</dbReference>
<dbReference type="OrthoDB" id="7618373at2"/>
<evidence type="ECO:0000256" key="4">
    <source>
        <dbReference type="SAM" id="MobiDB-lite"/>
    </source>
</evidence>
<sequence>MLKSTPRPRAKPLPKPQREAESENAEGADDITDKICATLAGAVAERALKPGTKILEDAIADHFGVSRTVVRGALGILQRDHLLERKRNRGTFVAEPSVAEAKDLFETRRALERVILERVIQRATAADFDRLDVIVDDEQRVHDATDEAAKKGLSGQFHIELARLGGNEVMTELLGKVVARISLVMALYEEEPHDDCGTNHHREIIADLRRHDLAAAQERMDEHLADIESRVRLTQAQGDRHAFVSVLKAFSSP</sequence>
<organism evidence="6 7">
    <name type="scientific">Kaistia soli DSM 19436</name>
    <dbReference type="NCBI Taxonomy" id="1122133"/>
    <lineage>
        <taxon>Bacteria</taxon>
        <taxon>Pseudomonadati</taxon>
        <taxon>Pseudomonadota</taxon>
        <taxon>Alphaproteobacteria</taxon>
        <taxon>Hyphomicrobiales</taxon>
        <taxon>Kaistiaceae</taxon>
        <taxon>Kaistia</taxon>
    </lineage>
</organism>
<dbReference type="InterPro" id="IPR036390">
    <property type="entry name" value="WH_DNA-bd_sf"/>
</dbReference>
<evidence type="ECO:0000256" key="3">
    <source>
        <dbReference type="ARBA" id="ARBA00023163"/>
    </source>
</evidence>
<evidence type="ECO:0000313" key="7">
    <source>
        <dbReference type="Proteomes" id="UP000184485"/>
    </source>
</evidence>
<name>A0A1M5PFT7_9HYPH</name>
<feature type="domain" description="HTH gntR-type" evidence="5">
    <location>
        <begin position="29"/>
        <end position="96"/>
    </location>
</feature>
<dbReference type="PANTHER" id="PTHR43537:SF53">
    <property type="entry name" value="HTH-TYPE TRANSCRIPTIONAL REPRESSOR NANR"/>
    <property type="match status" value="1"/>
</dbReference>
<dbReference type="PROSITE" id="PS50949">
    <property type="entry name" value="HTH_GNTR"/>
    <property type="match status" value="1"/>
</dbReference>
<dbReference type="Gene3D" id="1.10.10.10">
    <property type="entry name" value="Winged helix-like DNA-binding domain superfamily/Winged helix DNA-binding domain"/>
    <property type="match status" value="1"/>
</dbReference>
<dbReference type="GO" id="GO:0003677">
    <property type="term" value="F:DNA binding"/>
    <property type="evidence" value="ECO:0007669"/>
    <property type="project" value="UniProtKB-KW"/>
</dbReference>
<dbReference type="SMART" id="SM00345">
    <property type="entry name" value="HTH_GNTR"/>
    <property type="match status" value="1"/>
</dbReference>
<keyword evidence="2" id="KW-0238">DNA-binding</keyword>
<feature type="compositionally biased region" description="Basic residues" evidence="4">
    <location>
        <begin position="1"/>
        <end position="12"/>
    </location>
</feature>